<name>A0AAD5E2R3_UMBRA</name>
<dbReference type="Proteomes" id="UP001206595">
    <property type="component" value="Unassembled WGS sequence"/>
</dbReference>
<evidence type="ECO:0000259" key="1">
    <source>
        <dbReference type="Pfam" id="PF00561"/>
    </source>
</evidence>
<dbReference type="PRINTS" id="PR00111">
    <property type="entry name" value="ABHYDROLASE"/>
</dbReference>
<feature type="domain" description="AB hydrolase-1" evidence="1">
    <location>
        <begin position="80"/>
        <end position="325"/>
    </location>
</feature>
<dbReference type="RefSeq" id="XP_051440400.1">
    <property type="nucleotide sequence ID" value="XM_051592403.1"/>
</dbReference>
<dbReference type="PANTHER" id="PTHR43433">
    <property type="entry name" value="HYDROLASE, ALPHA/BETA FOLD FAMILY PROTEIN"/>
    <property type="match status" value="1"/>
</dbReference>
<dbReference type="GeneID" id="75917746"/>
<dbReference type="InterPro" id="IPR050471">
    <property type="entry name" value="AB_hydrolase"/>
</dbReference>
<dbReference type="SUPFAM" id="SSF53474">
    <property type="entry name" value="alpha/beta-Hydrolases"/>
    <property type="match status" value="1"/>
</dbReference>
<reference evidence="2" key="1">
    <citation type="submission" date="2021-06" db="EMBL/GenBank/DDBJ databases">
        <authorList>
            <consortium name="DOE Joint Genome Institute"/>
            <person name="Mondo S.J."/>
            <person name="Amses K.R."/>
            <person name="Simmons D.R."/>
            <person name="Longcore J.E."/>
            <person name="Seto K."/>
            <person name="Alves G.H."/>
            <person name="Bonds A.E."/>
            <person name="Quandt C.A."/>
            <person name="Davis W.J."/>
            <person name="Chang Y."/>
            <person name="Letcher P.M."/>
            <person name="Powell M.J."/>
            <person name="Kuo A."/>
            <person name="Labutti K."/>
            <person name="Pangilinan J."/>
            <person name="Andreopoulos W."/>
            <person name="Tritt A."/>
            <person name="Riley R."/>
            <person name="Hundley H."/>
            <person name="Johnson J."/>
            <person name="Lipzen A."/>
            <person name="Barry K."/>
            <person name="Berbee M.L."/>
            <person name="Buchler N.E."/>
            <person name="Grigoriev I.V."/>
            <person name="Spatafora J.W."/>
            <person name="Stajich J.E."/>
            <person name="James T.Y."/>
        </authorList>
    </citation>
    <scope>NUCLEOTIDE SEQUENCE</scope>
    <source>
        <strain evidence="2">AG</strain>
    </source>
</reference>
<proteinExistence type="predicted"/>
<dbReference type="Pfam" id="PF00561">
    <property type="entry name" value="Abhydrolase_1"/>
    <property type="match status" value="1"/>
</dbReference>
<evidence type="ECO:0000313" key="2">
    <source>
        <dbReference type="EMBL" id="KAI8575396.1"/>
    </source>
</evidence>
<reference evidence="2" key="2">
    <citation type="journal article" date="2022" name="Proc. Natl. Acad. Sci. U.S.A.">
        <title>Diploid-dominant life cycles characterize the early evolution of Fungi.</title>
        <authorList>
            <person name="Amses K.R."/>
            <person name="Simmons D.R."/>
            <person name="Longcore J.E."/>
            <person name="Mondo S.J."/>
            <person name="Seto K."/>
            <person name="Jeronimo G.H."/>
            <person name="Bonds A.E."/>
            <person name="Quandt C.A."/>
            <person name="Davis W.J."/>
            <person name="Chang Y."/>
            <person name="Federici B.A."/>
            <person name="Kuo A."/>
            <person name="LaButti K."/>
            <person name="Pangilinan J."/>
            <person name="Andreopoulos W."/>
            <person name="Tritt A."/>
            <person name="Riley R."/>
            <person name="Hundley H."/>
            <person name="Johnson J."/>
            <person name="Lipzen A."/>
            <person name="Barry K."/>
            <person name="Lang B.F."/>
            <person name="Cuomo C.A."/>
            <person name="Buchler N.E."/>
            <person name="Grigoriev I.V."/>
            <person name="Spatafora J.W."/>
            <person name="Stajich J.E."/>
            <person name="James T.Y."/>
        </authorList>
    </citation>
    <scope>NUCLEOTIDE SEQUENCE</scope>
    <source>
        <strain evidence="2">AG</strain>
    </source>
</reference>
<protein>
    <recommendedName>
        <fullName evidence="1">AB hydrolase-1 domain-containing protein</fullName>
    </recommendedName>
</protein>
<organism evidence="2 3">
    <name type="scientific">Umbelopsis ramanniana AG</name>
    <dbReference type="NCBI Taxonomy" id="1314678"/>
    <lineage>
        <taxon>Eukaryota</taxon>
        <taxon>Fungi</taxon>
        <taxon>Fungi incertae sedis</taxon>
        <taxon>Mucoromycota</taxon>
        <taxon>Mucoromycotina</taxon>
        <taxon>Umbelopsidomycetes</taxon>
        <taxon>Umbelopsidales</taxon>
        <taxon>Umbelopsidaceae</taxon>
        <taxon>Umbelopsis</taxon>
    </lineage>
</organism>
<sequence length="347" mass="38734">MNIQGGQNSTFCSQLFQCHILKDRQVSQNMSFDLAKNSDSTSFTFASISMTQKGHFVVGTSRTAPASIYYEIHGNGPEKVCLIMGLSTSIQGWSNQTEYLASTGKYTVLVFDNRGVGFSDSPWGLYSTSQMADDAIELLDHLGWKESINVVGISMGGMISLELTDRIPERIASLTLTSTTARRNVPTWKLVNALTRIALFTPDPRDKVNIIIDLLYPPEWLASSPTNPKLSKYKTNREYATHSFIKHATKSRLQPLRGNIGQTAACLRHSVSDRRLKSIKERNVPTMVVTGTIDNFINPAHSHHLQEMLDARLEIFEGSGHALPEEQSDRYNALLEEFFDATKKSKL</sequence>
<dbReference type="Gene3D" id="3.40.50.1820">
    <property type="entry name" value="alpha/beta hydrolase"/>
    <property type="match status" value="1"/>
</dbReference>
<dbReference type="InterPro" id="IPR000073">
    <property type="entry name" value="AB_hydrolase_1"/>
</dbReference>
<dbReference type="PANTHER" id="PTHR43433:SF5">
    <property type="entry name" value="AB HYDROLASE-1 DOMAIN-CONTAINING PROTEIN"/>
    <property type="match status" value="1"/>
</dbReference>
<dbReference type="InterPro" id="IPR029058">
    <property type="entry name" value="AB_hydrolase_fold"/>
</dbReference>
<evidence type="ECO:0000313" key="3">
    <source>
        <dbReference type="Proteomes" id="UP001206595"/>
    </source>
</evidence>
<dbReference type="EMBL" id="MU620983">
    <property type="protein sequence ID" value="KAI8575396.1"/>
    <property type="molecule type" value="Genomic_DNA"/>
</dbReference>
<comment type="caution">
    <text evidence="2">The sequence shown here is derived from an EMBL/GenBank/DDBJ whole genome shotgun (WGS) entry which is preliminary data.</text>
</comment>
<gene>
    <name evidence="2" type="ORF">K450DRAFT_262038</name>
</gene>
<keyword evidence="3" id="KW-1185">Reference proteome</keyword>
<dbReference type="AlphaFoldDB" id="A0AAD5E2R3"/>
<accession>A0AAD5E2R3</accession>